<dbReference type="PANTHER" id="PTHR10361">
    <property type="entry name" value="SODIUM-BILE ACID COTRANSPORTER"/>
    <property type="match status" value="1"/>
</dbReference>
<protein>
    <submittedName>
        <fullName evidence="10">P3 protein</fullName>
    </submittedName>
</protein>
<dbReference type="InterPro" id="IPR038770">
    <property type="entry name" value="Na+/solute_symporter_sf"/>
</dbReference>
<evidence type="ECO:0000313" key="10">
    <source>
        <dbReference type="EMBL" id="CAG6646145.1"/>
    </source>
</evidence>
<proteinExistence type="inferred from homology"/>
<evidence type="ECO:0000256" key="3">
    <source>
        <dbReference type="ARBA" id="ARBA00022692"/>
    </source>
</evidence>
<feature type="transmembrane region" description="Helical" evidence="8">
    <location>
        <begin position="152"/>
        <end position="177"/>
    </location>
</feature>
<comment type="subcellular location">
    <subcellularLocation>
        <location evidence="1">Membrane</location>
        <topology evidence="1">Multi-pass membrane protein</topology>
    </subcellularLocation>
</comment>
<dbReference type="Pfam" id="PF01758">
    <property type="entry name" value="SBF"/>
    <property type="match status" value="1"/>
</dbReference>
<keyword evidence="9" id="KW-0732">Signal</keyword>
<feature type="compositionally biased region" description="Gly residues" evidence="7">
    <location>
        <begin position="545"/>
        <end position="556"/>
    </location>
</feature>
<feature type="transmembrane region" description="Helical" evidence="8">
    <location>
        <begin position="216"/>
        <end position="236"/>
    </location>
</feature>
<feature type="transmembrane region" description="Helical" evidence="8">
    <location>
        <begin position="243"/>
        <end position="265"/>
    </location>
</feature>
<dbReference type="Gene3D" id="1.20.1530.20">
    <property type="match status" value="1"/>
</dbReference>
<sequence length="575" mass="62862">MMCPIWPLHTITLYLLPLFVTYTAAKQWKSIEFSPSSLLQIHMGSVRTVNFTIHNLSQDDLEYGQLLLELSDPSVLRAVEELGDLATLQSASNDGSVVSQFKSKFDIQAQFLGYCDIRIKLKHRNLDSNEDLLVSDPVHTSVIRAERVIDRVFTISVAALVSIIFVNFGCALDWPLLKSSLKVPIAPTIGFVSQFLFMPVISFVLARLLFPDSIPLQLGLFFTGVAPGGGASNVWIYTLGGNINLSITMTAVSTFAAFVMIPAWSFTLGRLIFADGNMVIPYRNITTFAVALVIPLAVGYAIQRRLPRVSQLMVRILKPFSGSLILFIVLFAVYTNLYLFKLFTWKIILAGAGLPWFGYLFGYIFARVMRQPPADILAIAIETGIQNTGISIFMLRFSLGQPEADMTTVVPVAVALMTPLPLLVYYIYYKYQARICPSELKTPTEIVNNRHEIVKFPLDNGGGIVDAENNYRNICTITAGGPEAKKINSGYLGTPTMGQNGVKIGQNGVKIGQNGVGGMGQNGTPYNNGVVQNGNVGNEMTRGVGRTGTVGNGTSGLGKPVKPTDEKTCPMKFVN</sequence>
<dbReference type="InterPro" id="IPR002657">
    <property type="entry name" value="BilAc:Na_symport/Acr3"/>
</dbReference>
<evidence type="ECO:0000256" key="2">
    <source>
        <dbReference type="ARBA" id="ARBA00006528"/>
    </source>
</evidence>
<feature type="region of interest" description="Disordered" evidence="7">
    <location>
        <begin position="545"/>
        <end position="575"/>
    </location>
</feature>
<feature type="transmembrane region" description="Helical" evidence="8">
    <location>
        <begin position="323"/>
        <end position="341"/>
    </location>
</feature>
<feature type="transmembrane region" description="Helical" evidence="8">
    <location>
        <begin position="409"/>
        <end position="428"/>
    </location>
</feature>
<keyword evidence="3 8" id="KW-0812">Transmembrane</keyword>
<name>A0A8D8W5X2_9HEMI</name>
<feature type="signal peptide" evidence="9">
    <location>
        <begin position="1"/>
        <end position="25"/>
    </location>
</feature>
<reference evidence="10" key="1">
    <citation type="submission" date="2021-05" db="EMBL/GenBank/DDBJ databases">
        <authorList>
            <person name="Alioto T."/>
            <person name="Alioto T."/>
            <person name="Gomez Garrido J."/>
        </authorList>
    </citation>
    <scope>NUCLEOTIDE SEQUENCE</scope>
</reference>
<evidence type="ECO:0000256" key="8">
    <source>
        <dbReference type="SAM" id="Phobius"/>
    </source>
</evidence>
<keyword evidence="4" id="KW-0813">Transport</keyword>
<feature type="chain" id="PRO_5034077702" evidence="9">
    <location>
        <begin position="26"/>
        <end position="575"/>
    </location>
</feature>
<evidence type="ECO:0000256" key="5">
    <source>
        <dbReference type="ARBA" id="ARBA00022989"/>
    </source>
</evidence>
<feature type="transmembrane region" description="Helical" evidence="8">
    <location>
        <begin position="189"/>
        <end position="210"/>
    </location>
</feature>
<keyword evidence="4" id="KW-0769">Symport</keyword>
<dbReference type="EMBL" id="HBUF01140429">
    <property type="protein sequence ID" value="CAG6646145.1"/>
    <property type="molecule type" value="Transcribed_RNA"/>
</dbReference>
<keyword evidence="6 8" id="KW-0472">Membrane</keyword>
<evidence type="ECO:0000256" key="9">
    <source>
        <dbReference type="SAM" id="SignalP"/>
    </source>
</evidence>
<feature type="transmembrane region" description="Helical" evidence="8">
    <location>
        <begin position="347"/>
        <end position="365"/>
    </location>
</feature>
<keyword evidence="5 8" id="KW-1133">Transmembrane helix</keyword>
<evidence type="ECO:0000256" key="7">
    <source>
        <dbReference type="SAM" id="MobiDB-lite"/>
    </source>
</evidence>
<comment type="similarity">
    <text evidence="2">Belongs to the bile acid:sodium symporter (BASS) (TC 2.A.28) family.</text>
</comment>
<feature type="transmembrane region" description="Helical" evidence="8">
    <location>
        <begin position="285"/>
        <end position="302"/>
    </location>
</feature>
<dbReference type="GO" id="GO:0015293">
    <property type="term" value="F:symporter activity"/>
    <property type="evidence" value="ECO:0007669"/>
    <property type="project" value="UniProtKB-KW"/>
</dbReference>
<dbReference type="InterPro" id="IPR004710">
    <property type="entry name" value="Bilac:Na_transpt"/>
</dbReference>
<organism evidence="10">
    <name type="scientific">Cacopsylla melanoneura</name>
    <dbReference type="NCBI Taxonomy" id="428564"/>
    <lineage>
        <taxon>Eukaryota</taxon>
        <taxon>Metazoa</taxon>
        <taxon>Ecdysozoa</taxon>
        <taxon>Arthropoda</taxon>
        <taxon>Hexapoda</taxon>
        <taxon>Insecta</taxon>
        <taxon>Pterygota</taxon>
        <taxon>Neoptera</taxon>
        <taxon>Paraneoptera</taxon>
        <taxon>Hemiptera</taxon>
        <taxon>Sternorrhyncha</taxon>
        <taxon>Psylloidea</taxon>
        <taxon>Psyllidae</taxon>
        <taxon>Psyllinae</taxon>
        <taxon>Cacopsylla</taxon>
    </lineage>
</organism>
<evidence type="ECO:0000256" key="4">
    <source>
        <dbReference type="ARBA" id="ARBA00022847"/>
    </source>
</evidence>
<dbReference type="GO" id="GO:0016020">
    <property type="term" value="C:membrane"/>
    <property type="evidence" value="ECO:0007669"/>
    <property type="project" value="UniProtKB-SubCell"/>
</dbReference>
<accession>A0A8D8W5X2</accession>
<evidence type="ECO:0000256" key="1">
    <source>
        <dbReference type="ARBA" id="ARBA00004141"/>
    </source>
</evidence>
<dbReference type="AlphaFoldDB" id="A0A8D8W5X2"/>
<evidence type="ECO:0000256" key="6">
    <source>
        <dbReference type="ARBA" id="ARBA00023136"/>
    </source>
</evidence>
<dbReference type="PANTHER" id="PTHR10361:SF28">
    <property type="entry name" value="P3 PROTEIN-RELATED"/>
    <property type="match status" value="1"/>
</dbReference>